<dbReference type="NCBIfam" id="TIGR01885">
    <property type="entry name" value="Orn_aminotrans"/>
    <property type="match status" value="1"/>
</dbReference>
<dbReference type="PIRSF" id="PIRSF000521">
    <property type="entry name" value="Transaminase_4ab_Lys_Orn"/>
    <property type="match status" value="1"/>
</dbReference>
<dbReference type="EC" id="2.6.1.13" evidence="3"/>
<dbReference type="PANTHER" id="PTHR11986">
    <property type="entry name" value="AMINOTRANSFERASE CLASS III"/>
    <property type="match status" value="1"/>
</dbReference>
<protein>
    <recommendedName>
        <fullName evidence="3">ornithine aminotransferase</fullName>
        <ecNumber evidence="3">2.6.1.13</ecNumber>
    </recommendedName>
    <alternativeName>
        <fullName evidence="7">Ornithine--oxo-acid aminotransferase</fullName>
    </alternativeName>
</protein>
<dbReference type="Gene3D" id="3.40.640.10">
    <property type="entry name" value="Type I PLP-dependent aspartate aminotransferase-like (Major domain)"/>
    <property type="match status" value="1"/>
</dbReference>
<evidence type="ECO:0000313" key="9">
    <source>
        <dbReference type="EMBL" id="URQ63429.1"/>
    </source>
</evidence>
<dbReference type="GO" id="GO:0004587">
    <property type="term" value="F:ornithine aminotransferase activity"/>
    <property type="evidence" value="ECO:0007669"/>
    <property type="project" value="UniProtKB-EC"/>
</dbReference>
<comment type="cofactor">
    <cofactor evidence="1">
        <name>pyridoxal 5'-phosphate</name>
        <dbReference type="ChEBI" id="CHEBI:597326"/>
    </cofactor>
</comment>
<dbReference type="InterPro" id="IPR015422">
    <property type="entry name" value="PyrdxlP-dep_Trfase_small"/>
</dbReference>
<dbReference type="SUPFAM" id="SSF53383">
    <property type="entry name" value="PLP-dependent transferases"/>
    <property type="match status" value="1"/>
</dbReference>
<sequence length="427" mass="47271">MLDNIQKSYIKKESIYGPDNYKPLPVVLSKAKGVWVWDVNDEKYIDMMSGYSAVSHGHAHPELLRVFHEQSSRLSLTSRAFYTDTLGPYLETITKMTGFEMCLPMNSGAEAVETAIKASRRWAYRTKKVKPGKAEIIVADGNFHGRTTTIISFSSDENSKDDFGPHTPGFISVKYGCSKSLKAAINENTAAVLIEPIQGEGGIIVPPENYLKEVRDICTKKNVLMLLDEIQSGLGRTGKLFAYQHSCGNCSCDIGCKPNQPQESKPDGLILGKALGGGFMPVSCFLSSKEVMQWMNPGSHGSTFGGNPLAAAIAKRSIELLDEDKLIENSKVMGEYFKKSLIDMNSKIIKEVRGKGLWLGVEIDPKYISGKDLSKLCLENGILCKETHETTIRYAPPLTISKKELDWAINKIKSVFEEVEKKLPKTK</sequence>
<gene>
    <name evidence="9" type="primary">rocD</name>
    <name evidence="9" type="ORF">M9B40_01325</name>
</gene>
<evidence type="ECO:0000256" key="7">
    <source>
        <dbReference type="ARBA" id="ARBA00030587"/>
    </source>
</evidence>
<dbReference type="Proteomes" id="UP001056381">
    <property type="component" value="Chromosome"/>
</dbReference>
<evidence type="ECO:0000256" key="4">
    <source>
        <dbReference type="ARBA" id="ARBA00022576"/>
    </source>
</evidence>
<keyword evidence="6 8" id="KW-0663">Pyridoxal phosphate</keyword>
<proteinExistence type="inferred from homology"/>
<dbReference type="PANTHER" id="PTHR11986:SF18">
    <property type="entry name" value="ORNITHINE AMINOTRANSFERASE, MITOCHONDRIAL"/>
    <property type="match status" value="1"/>
</dbReference>
<dbReference type="GO" id="GO:0042802">
    <property type="term" value="F:identical protein binding"/>
    <property type="evidence" value="ECO:0007669"/>
    <property type="project" value="TreeGrafter"/>
</dbReference>
<dbReference type="Pfam" id="PF00202">
    <property type="entry name" value="Aminotran_3"/>
    <property type="match status" value="1"/>
</dbReference>
<dbReference type="InterPro" id="IPR010164">
    <property type="entry name" value="Orn_aminotrans"/>
</dbReference>
<dbReference type="FunFam" id="3.40.640.10:FF:000011">
    <property type="entry name" value="Ornithine aminotransferase"/>
    <property type="match status" value="1"/>
</dbReference>
<comment type="similarity">
    <text evidence="8">Belongs to the class-III pyridoxal-phosphate-dependent aminotransferase family.</text>
</comment>
<reference evidence="9" key="1">
    <citation type="submission" date="2022-05" db="EMBL/GenBank/DDBJ databases">
        <title>Single-amplified genomics reveal most streamlined microbe among free-living bacteria.</title>
        <authorList>
            <person name="Roda-Garcia J."/>
            <person name="Haro-Moreno J.M."/>
            <person name="Rodriguez-Valera F."/>
            <person name="Almagro-Moreno S."/>
            <person name="Lopez-Perez M."/>
        </authorList>
    </citation>
    <scope>NUCLEOTIDE SEQUENCE</scope>
    <source>
        <strain evidence="9">TMED112-D2-2</strain>
    </source>
</reference>
<dbReference type="Gene3D" id="3.90.1150.10">
    <property type="entry name" value="Aspartate Aminotransferase, domain 1"/>
    <property type="match status" value="1"/>
</dbReference>
<dbReference type="AlphaFoldDB" id="A0A9Q8TYU6"/>
<dbReference type="GO" id="GO:0030170">
    <property type="term" value="F:pyridoxal phosphate binding"/>
    <property type="evidence" value="ECO:0007669"/>
    <property type="project" value="InterPro"/>
</dbReference>
<dbReference type="InterPro" id="IPR005814">
    <property type="entry name" value="Aminotrans_3"/>
</dbReference>
<evidence type="ECO:0000256" key="2">
    <source>
        <dbReference type="ARBA" id="ARBA00004998"/>
    </source>
</evidence>
<keyword evidence="10" id="KW-1185">Reference proteome</keyword>
<dbReference type="EMBL" id="CP097966">
    <property type="protein sequence ID" value="URQ63429.1"/>
    <property type="molecule type" value="Genomic_DNA"/>
</dbReference>
<keyword evidence="5 9" id="KW-0808">Transferase</keyword>
<evidence type="ECO:0000256" key="8">
    <source>
        <dbReference type="RuleBase" id="RU003560"/>
    </source>
</evidence>
<evidence type="ECO:0000256" key="6">
    <source>
        <dbReference type="ARBA" id="ARBA00022898"/>
    </source>
</evidence>
<name>A0A9Q8TYU6_9GAMM</name>
<evidence type="ECO:0000256" key="5">
    <source>
        <dbReference type="ARBA" id="ARBA00022679"/>
    </source>
</evidence>
<dbReference type="CDD" id="cd00610">
    <property type="entry name" value="OAT_like"/>
    <property type="match status" value="1"/>
</dbReference>
<dbReference type="InterPro" id="IPR015424">
    <property type="entry name" value="PyrdxlP-dep_Trfase"/>
</dbReference>
<accession>A0A9Q8TYU6</accession>
<evidence type="ECO:0000256" key="1">
    <source>
        <dbReference type="ARBA" id="ARBA00001933"/>
    </source>
</evidence>
<organism evidence="9 10">
    <name type="scientific">SAR86 cluster bacterium</name>
    <dbReference type="NCBI Taxonomy" id="2030880"/>
    <lineage>
        <taxon>Bacteria</taxon>
        <taxon>Pseudomonadati</taxon>
        <taxon>Pseudomonadota</taxon>
        <taxon>Gammaproteobacteria</taxon>
        <taxon>SAR86 cluster</taxon>
    </lineage>
</organism>
<keyword evidence="4 9" id="KW-0032">Aminotransferase</keyword>
<comment type="pathway">
    <text evidence="2">Amino-acid biosynthesis; L-proline biosynthesis; L-glutamate 5-semialdehyde from L-ornithine: step 1/1.</text>
</comment>
<evidence type="ECO:0000256" key="3">
    <source>
        <dbReference type="ARBA" id="ARBA00012924"/>
    </source>
</evidence>
<dbReference type="InterPro" id="IPR015421">
    <property type="entry name" value="PyrdxlP-dep_Trfase_major"/>
</dbReference>
<evidence type="ECO:0000313" key="10">
    <source>
        <dbReference type="Proteomes" id="UP001056381"/>
    </source>
</evidence>
<dbReference type="InterPro" id="IPR050103">
    <property type="entry name" value="Class-III_PLP-dep_AT"/>
</dbReference>